<name>A0AA47MQS0_MERPO</name>
<evidence type="ECO:0000313" key="2">
    <source>
        <dbReference type="Proteomes" id="UP001174136"/>
    </source>
</evidence>
<comment type="caution">
    <text evidence="1">The sequence shown here is derived from an EMBL/GenBank/DDBJ whole genome shotgun (WGS) entry which is preliminary data.</text>
</comment>
<keyword evidence="2" id="KW-1185">Reference proteome</keyword>
<reference evidence="1" key="1">
    <citation type="journal article" date="2023" name="Front. Mar. Sci.">
        <title>A new Merluccius polli reference genome to investigate the effects of global change in West African waters.</title>
        <authorList>
            <person name="Mateo J.L."/>
            <person name="Blanco-Fernandez C."/>
            <person name="Garcia-Vazquez E."/>
            <person name="Machado-Schiaffino G."/>
        </authorList>
    </citation>
    <scope>NUCLEOTIDE SEQUENCE</scope>
    <source>
        <strain evidence="1">C29</strain>
        <tissue evidence="1">Fin</tissue>
    </source>
</reference>
<accession>A0AA47MQS0</accession>
<dbReference type="Proteomes" id="UP001174136">
    <property type="component" value="Unassembled WGS sequence"/>
</dbReference>
<dbReference type="EMBL" id="JAOPHQ010003137">
    <property type="protein sequence ID" value="KAK0144392.1"/>
    <property type="molecule type" value="Genomic_DNA"/>
</dbReference>
<evidence type="ECO:0000313" key="1">
    <source>
        <dbReference type="EMBL" id="KAK0144392.1"/>
    </source>
</evidence>
<sequence>MRLLAKKTDELTTLASSECVYPECSLLCFTETWLNDNIPDCAIELAGFTLARADRGQQSCK</sequence>
<dbReference type="AlphaFoldDB" id="A0AA47MQS0"/>
<proteinExistence type="predicted"/>
<protein>
    <submittedName>
        <fullName evidence="1">Uncharacterized protein</fullName>
    </submittedName>
</protein>
<organism evidence="1 2">
    <name type="scientific">Merluccius polli</name>
    <name type="common">Benguela hake</name>
    <name type="synonym">Merluccius cadenati</name>
    <dbReference type="NCBI Taxonomy" id="89951"/>
    <lineage>
        <taxon>Eukaryota</taxon>
        <taxon>Metazoa</taxon>
        <taxon>Chordata</taxon>
        <taxon>Craniata</taxon>
        <taxon>Vertebrata</taxon>
        <taxon>Euteleostomi</taxon>
        <taxon>Actinopterygii</taxon>
        <taxon>Neopterygii</taxon>
        <taxon>Teleostei</taxon>
        <taxon>Neoteleostei</taxon>
        <taxon>Acanthomorphata</taxon>
        <taxon>Zeiogadaria</taxon>
        <taxon>Gadariae</taxon>
        <taxon>Gadiformes</taxon>
        <taxon>Gadoidei</taxon>
        <taxon>Merlucciidae</taxon>
        <taxon>Merluccius</taxon>
    </lineage>
</organism>
<gene>
    <name evidence="1" type="ORF">N1851_017240</name>
</gene>